<keyword evidence="2" id="KW-1185">Reference proteome</keyword>
<dbReference type="AlphaFoldDB" id="A0A7W8GGT6"/>
<dbReference type="Proteomes" id="UP000525389">
    <property type="component" value="Unassembled WGS sequence"/>
</dbReference>
<protein>
    <submittedName>
        <fullName evidence="1">Uncharacterized protein</fullName>
    </submittedName>
</protein>
<accession>A0A7W8GGT6</accession>
<gene>
    <name evidence="1" type="ORF">HNQ09_002411</name>
</gene>
<comment type="caution">
    <text evidence="1">The sequence shown here is derived from an EMBL/GenBank/DDBJ whole genome shotgun (WGS) entry which is preliminary data.</text>
</comment>
<reference evidence="1 2" key="1">
    <citation type="submission" date="2020-08" db="EMBL/GenBank/DDBJ databases">
        <title>Genomic Encyclopedia of Type Strains, Phase IV (KMG-IV): sequencing the most valuable type-strain genomes for metagenomic binning, comparative biology and taxonomic classification.</title>
        <authorList>
            <person name="Goeker M."/>
        </authorList>
    </citation>
    <scope>NUCLEOTIDE SEQUENCE [LARGE SCALE GENOMIC DNA]</scope>
    <source>
        <strain evidence="1 2">DSM 101791</strain>
    </source>
</reference>
<evidence type="ECO:0000313" key="2">
    <source>
        <dbReference type="Proteomes" id="UP000525389"/>
    </source>
</evidence>
<proteinExistence type="predicted"/>
<dbReference type="RefSeq" id="WP_184029510.1">
    <property type="nucleotide sequence ID" value="NZ_JACHFN010000008.1"/>
</dbReference>
<dbReference type="EMBL" id="JACHFN010000008">
    <property type="protein sequence ID" value="MBB5234968.1"/>
    <property type="molecule type" value="Genomic_DNA"/>
</dbReference>
<sequence>MRVLNIPVAPHLLTAWAGWLAPERQPFFLTGEEARRLGLDTVPRAAATFTPEERDTLALWNVSGEADRIAWLREEQWNALPLATRRALLQAQVRHGRGAVPRVRDFADRLPGLEGSRFVWWPSLLSPAVLARVVAREGLDCQRAAVPEAVWEAAHPRLPGARDLAGTFPHASGPNCFGTVMGAAGVDGAAREWMQRSPFEAFLASRTRPGGRDDAPGTLLVWRDAAGAAQHAGVTLGGGWALHKPSQTWLTPCVVLPVEQLKRFSRTRGWRLHRFRLQPFPLDG</sequence>
<evidence type="ECO:0000313" key="1">
    <source>
        <dbReference type="EMBL" id="MBB5234968.1"/>
    </source>
</evidence>
<name>A0A7W8GGT6_9DEIO</name>
<organism evidence="1 2">
    <name type="scientific">Deinococcus budaensis</name>
    <dbReference type="NCBI Taxonomy" id="1665626"/>
    <lineage>
        <taxon>Bacteria</taxon>
        <taxon>Thermotogati</taxon>
        <taxon>Deinococcota</taxon>
        <taxon>Deinococci</taxon>
        <taxon>Deinococcales</taxon>
        <taxon>Deinococcaceae</taxon>
        <taxon>Deinococcus</taxon>
    </lineage>
</organism>